<sequence>MMLEQNLRVNGYSEKHINSLLDKMDHQIDLLEENPNMGIKLEKYTRFENNFRFVVCEDYLQFYRVYENDQEVHVLRIVNGRTDYLANLELI</sequence>
<dbReference type="EMBL" id="CP049366">
    <property type="protein sequence ID" value="QMT83241.1"/>
    <property type="molecule type" value="Genomic_DNA"/>
</dbReference>
<keyword evidence="3" id="KW-1185">Reference proteome</keyword>
<dbReference type="Proteomes" id="UP000514410">
    <property type="component" value="Chromosome"/>
</dbReference>
<dbReference type="RefSeq" id="WP_161936650.1">
    <property type="nucleotide sequence ID" value="NZ_CP049366.1"/>
</dbReference>
<dbReference type="KEGG" id="cpab:G6534_00595"/>
<evidence type="ECO:0000313" key="3">
    <source>
        <dbReference type="Proteomes" id="UP000514410"/>
    </source>
</evidence>
<dbReference type="Gene3D" id="3.30.2310.20">
    <property type="entry name" value="RelE-like"/>
    <property type="match status" value="1"/>
</dbReference>
<dbReference type="Pfam" id="PF05016">
    <property type="entry name" value="ParE_toxin"/>
    <property type="match status" value="1"/>
</dbReference>
<accession>A0A7L7KTX4</accession>
<dbReference type="InterPro" id="IPR007712">
    <property type="entry name" value="RelE/ParE_toxin"/>
</dbReference>
<protein>
    <submittedName>
        <fullName evidence="2">Type II toxin-antitoxin system RelE/ParE family toxin</fullName>
    </submittedName>
</protein>
<reference evidence="2 3" key="1">
    <citation type="submission" date="2020-02" db="EMBL/GenBank/DDBJ databases">
        <title>Complete Genome Sequence of Lactobacillus sp. NFFJ11 Isolated from animal feed.</title>
        <authorList>
            <person name="Jung J.Y."/>
        </authorList>
    </citation>
    <scope>NUCLEOTIDE SEQUENCE [LARGE SCALE GENOMIC DNA]</scope>
    <source>
        <strain evidence="2 3">NFFJ11</strain>
    </source>
</reference>
<evidence type="ECO:0000256" key="1">
    <source>
        <dbReference type="ARBA" id="ARBA00022649"/>
    </source>
</evidence>
<dbReference type="AlphaFoldDB" id="A0A7L7KTX4"/>
<name>A0A7L7KTX4_9LACO</name>
<proteinExistence type="predicted"/>
<gene>
    <name evidence="2" type="ORF">G6534_00595</name>
</gene>
<keyword evidence="1" id="KW-1277">Toxin-antitoxin system</keyword>
<organism evidence="2 3">
    <name type="scientific">Companilactobacillus pabuli</name>
    <dbReference type="NCBI Taxonomy" id="2714036"/>
    <lineage>
        <taxon>Bacteria</taxon>
        <taxon>Bacillati</taxon>
        <taxon>Bacillota</taxon>
        <taxon>Bacilli</taxon>
        <taxon>Lactobacillales</taxon>
        <taxon>Lactobacillaceae</taxon>
        <taxon>Companilactobacillus</taxon>
    </lineage>
</organism>
<dbReference type="InterPro" id="IPR035093">
    <property type="entry name" value="RelE/ParE_toxin_dom_sf"/>
</dbReference>
<evidence type="ECO:0000313" key="2">
    <source>
        <dbReference type="EMBL" id="QMT83241.1"/>
    </source>
</evidence>